<protein>
    <submittedName>
        <fullName evidence="1">Uncharacterized protein</fullName>
    </submittedName>
</protein>
<name>A0ABR0EHP0_ZASCE</name>
<keyword evidence="2" id="KW-1185">Reference proteome</keyword>
<organism evidence="1 2">
    <name type="scientific">Zasmidium cellare</name>
    <name type="common">Wine cellar mold</name>
    <name type="synonym">Racodium cellare</name>
    <dbReference type="NCBI Taxonomy" id="395010"/>
    <lineage>
        <taxon>Eukaryota</taxon>
        <taxon>Fungi</taxon>
        <taxon>Dikarya</taxon>
        <taxon>Ascomycota</taxon>
        <taxon>Pezizomycotina</taxon>
        <taxon>Dothideomycetes</taxon>
        <taxon>Dothideomycetidae</taxon>
        <taxon>Mycosphaerellales</taxon>
        <taxon>Mycosphaerellaceae</taxon>
        <taxon>Zasmidium</taxon>
    </lineage>
</organism>
<reference evidence="1 2" key="1">
    <citation type="journal article" date="2023" name="G3 (Bethesda)">
        <title>A chromosome-level genome assembly of Zasmidium syzygii isolated from banana leaves.</title>
        <authorList>
            <person name="van Westerhoven A.C."/>
            <person name="Mehrabi R."/>
            <person name="Talebi R."/>
            <person name="Steentjes M.B.F."/>
            <person name="Corcolon B."/>
            <person name="Chong P.A."/>
            <person name="Kema G.H.J."/>
            <person name="Seidl M.F."/>
        </authorList>
    </citation>
    <scope>NUCLEOTIDE SEQUENCE [LARGE SCALE GENOMIC DNA]</scope>
    <source>
        <strain evidence="1 2">P124</strain>
    </source>
</reference>
<dbReference type="PANTHER" id="PTHR36847">
    <property type="entry name" value="AMIDOLIGASE ENZYME"/>
    <property type="match status" value="1"/>
</dbReference>
<comment type="caution">
    <text evidence="1">The sequence shown here is derived from an EMBL/GenBank/DDBJ whole genome shotgun (WGS) entry which is preliminary data.</text>
</comment>
<accession>A0ABR0EHP0</accession>
<sequence>MASELDLTTSVTFHFMLAQSTHPSLARSSNNTPNLGLIRQALNLPMQGTCSTCGKSHQFQLPLSDLNHSTDKSKWYVEADPSIAPSLEEIDSLGGDQKYFHFYGINIKSRTFGKTLQETTADTDTSSHVHTTSMKTEIAAVLKQLQTRLNKLFQGSQAWLFPSTNSGIDVNFFNGKTGFPVTTIKKVSWIVVAWQRLFDSLHDTHRIAEKPLFEESLDVHLDAWLHQIKKAPGLRSIAELLKGVKAAKILDIQQVDSNGQITFSQQASTFDSSAVLAWIDVLTKIILRAHYAEGTFFAWQFLGDGEYRAPTYSAWQMLKDLQVKKSTIKYYQSRKKDAVSQLDDDLAAAMESSFRGDLLGPLALHVANAGLTTSNYGRIEDTISHRFRNGGYGRYNKAYIEAVEAASAPTAHSKKSSWVLV</sequence>
<evidence type="ECO:0000313" key="1">
    <source>
        <dbReference type="EMBL" id="KAK4500588.1"/>
    </source>
</evidence>
<dbReference type="Proteomes" id="UP001305779">
    <property type="component" value="Unassembled WGS sequence"/>
</dbReference>
<proteinExistence type="predicted"/>
<gene>
    <name evidence="1" type="ORF">PRZ48_008777</name>
</gene>
<dbReference type="EMBL" id="JAXOVC010000006">
    <property type="protein sequence ID" value="KAK4500588.1"/>
    <property type="molecule type" value="Genomic_DNA"/>
</dbReference>
<dbReference type="PANTHER" id="PTHR36847:SF1">
    <property type="entry name" value="AMIDOLIGASE ENZYME"/>
    <property type="match status" value="1"/>
</dbReference>
<evidence type="ECO:0000313" key="2">
    <source>
        <dbReference type="Proteomes" id="UP001305779"/>
    </source>
</evidence>